<organism evidence="1 2">
    <name type="scientific">Puccinia striiformis f. sp. tritici</name>
    <dbReference type="NCBI Taxonomy" id="168172"/>
    <lineage>
        <taxon>Eukaryota</taxon>
        <taxon>Fungi</taxon>
        <taxon>Dikarya</taxon>
        <taxon>Basidiomycota</taxon>
        <taxon>Pucciniomycotina</taxon>
        <taxon>Pucciniomycetes</taxon>
        <taxon>Pucciniales</taxon>
        <taxon>Pucciniaceae</taxon>
        <taxon>Puccinia</taxon>
    </lineage>
</organism>
<evidence type="ECO:0000313" key="2">
    <source>
        <dbReference type="Proteomes" id="UP001060170"/>
    </source>
</evidence>
<reference evidence="2" key="2">
    <citation type="journal article" date="2018" name="Mol. Plant Microbe Interact.">
        <title>Genome sequence resources for the wheat stripe rust pathogen (Puccinia striiformis f. sp. tritici) and the barley stripe rust pathogen (Puccinia striiformis f. sp. hordei).</title>
        <authorList>
            <person name="Xia C."/>
            <person name="Wang M."/>
            <person name="Yin C."/>
            <person name="Cornejo O.E."/>
            <person name="Hulbert S.H."/>
            <person name="Chen X."/>
        </authorList>
    </citation>
    <scope>NUCLEOTIDE SEQUENCE [LARGE SCALE GENOMIC DNA]</scope>
    <source>
        <strain evidence="2">93-210</strain>
    </source>
</reference>
<gene>
    <name evidence="1" type="ORF">MJO28_009349</name>
</gene>
<reference evidence="1 2" key="3">
    <citation type="journal article" date="2022" name="Microbiol. Spectr.">
        <title>Folding features and dynamics of 3D genome architecture in plant fungal pathogens.</title>
        <authorList>
            <person name="Xia C."/>
        </authorList>
    </citation>
    <scope>NUCLEOTIDE SEQUENCE [LARGE SCALE GENOMIC DNA]</scope>
    <source>
        <strain evidence="1 2">93-210</strain>
    </source>
</reference>
<keyword evidence="2" id="KW-1185">Reference proteome</keyword>
<evidence type="ECO:0000313" key="1">
    <source>
        <dbReference type="EMBL" id="KAI7947441.1"/>
    </source>
</evidence>
<proteinExistence type="predicted"/>
<protein>
    <submittedName>
        <fullName evidence="1">Uncharacterized protein</fullName>
    </submittedName>
</protein>
<reference evidence="2" key="1">
    <citation type="journal article" date="2018" name="BMC Genomics">
        <title>Genomic insights into host adaptation between the wheat stripe rust pathogen (Puccinia striiformis f. sp. tritici) and the barley stripe rust pathogen (Puccinia striiformis f. sp. hordei).</title>
        <authorList>
            <person name="Xia C."/>
            <person name="Wang M."/>
            <person name="Yin C."/>
            <person name="Cornejo O.E."/>
            <person name="Hulbert S.H."/>
            <person name="Chen X."/>
        </authorList>
    </citation>
    <scope>NUCLEOTIDE SEQUENCE [LARGE SCALE GENOMIC DNA]</scope>
    <source>
        <strain evidence="2">93-210</strain>
    </source>
</reference>
<dbReference type="Proteomes" id="UP001060170">
    <property type="component" value="Chromosome 9"/>
</dbReference>
<dbReference type="EMBL" id="CM045873">
    <property type="protein sequence ID" value="KAI7947441.1"/>
    <property type="molecule type" value="Genomic_DNA"/>
</dbReference>
<accession>A0ACC0E921</accession>
<feature type="non-terminal residue" evidence="1">
    <location>
        <position position="1"/>
    </location>
</feature>
<sequence>STRFSEAPLESLLRNHQVSIRLTANLAAYLSLSCLDLTKSSGEMAHTTVSSPSPPNQPHPLPKTPHPPLLARLLPSEPVEAVFGRGFPFVASSQRNRKLQYPLRIVIFNTSLQDMQFVGEAS</sequence>
<comment type="caution">
    <text evidence="1">The sequence shown here is derived from an EMBL/GenBank/DDBJ whole genome shotgun (WGS) entry which is preliminary data.</text>
</comment>
<name>A0ACC0E921_9BASI</name>